<dbReference type="RefSeq" id="WP_311496030.1">
    <property type="nucleotide sequence ID" value="NZ_JAVRHO010000024.1"/>
</dbReference>
<comment type="similarity">
    <text evidence="1">Belongs to the patatin family.</text>
</comment>
<feature type="active site" description="Proton acceptor" evidence="3">
    <location>
        <position position="194"/>
    </location>
</feature>
<evidence type="ECO:0000256" key="1">
    <source>
        <dbReference type="ARBA" id="ARBA00010240"/>
    </source>
</evidence>
<reference evidence="5 6" key="1">
    <citation type="submission" date="2023-09" db="EMBL/GenBank/DDBJ databases">
        <authorList>
            <person name="Rey-Velasco X."/>
        </authorList>
    </citation>
    <scope>NUCLEOTIDE SEQUENCE [LARGE SCALE GENOMIC DNA]</scope>
    <source>
        <strain evidence="5 6">F260</strain>
    </source>
</reference>
<keyword evidence="6" id="KW-1185">Reference proteome</keyword>
<dbReference type="SUPFAM" id="SSF52151">
    <property type="entry name" value="FabD/lysophospholipase-like"/>
    <property type="match status" value="1"/>
</dbReference>
<evidence type="ECO:0000313" key="6">
    <source>
        <dbReference type="Proteomes" id="UP001245285"/>
    </source>
</evidence>
<proteinExistence type="inferred from homology"/>
<dbReference type="PANTHER" id="PTHR32176">
    <property type="entry name" value="XYLOSE ISOMERASE"/>
    <property type="match status" value="1"/>
</dbReference>
<dbReference type="InterPro" id="IPR016035">
    <property type="entry name" value="Acyl_Trfase/lysoPLipase"/>
</dbReference>
<name>A0ABU3CNJ5_9FLAO</name>
<dbReference type="PANTHER" id="PTHR32176:SF92">
    <property type="entry name" value="XYLOSE ISOMERASE"/>
    <property type="match status" value="1"/>
</dbReference>
<dbReference type="Proteomes" id="UP001245285">
    <property type="component" value="Unassembled WGS sequence"/>
</dbReference>
<feature type="active site" description="Nucleophile" evidence="3">
    <location>
        <position position="52"/>
    </location>
</feature>
<evidence type="ECO:0000256" key="3">
    <source>
        <dbReference type="PROSITE-ProRule" id="PRU01161"/>
    </source>
</evidence>
<organism evidence="5 6">
    <name type="scientific">Autumnicola lenta</name>
    <dbReference type="NCBI Taxonomy" id="3075593"/>
    <lineage>
        <taxon>Bacteria</taxon>
        <taxon>Pseudomonadati</taxon>
        <taxon>Bacteroidota</taxon>
        <taxon>Flavobacteriia</taxon>
        <taxon>Flavobacteriales</taxon>
        <taxon>Flavobacteriaceae</taxon>
        <taxon>Autumnicola</taxon>
    </lineage>
</organism>
<dbReference type="Gene3D" id="3.40.1090.10">
    <property type="entry name" value="Cytosolic phospholipase A2 catalytic domain"/>
    <property type="match status" value="1"/>
</dbReference>
<evidence type="ECO:0000313" key="5">
    <source>
        <dbReference type="EMBL" id="MDT0647930.1"/>
    </source>
</evidence>
<feature type="short sequence motif" description="GXGXXG" evidence="3">
    <location>
        <begin position="11"/>
        <end position="16"/>
    </location>
</feature>
<protein>
    <submittedName>
        <fullName evidence="5">Patatin-like phospholipase family protein</fullName>
    </submittedName>
</protein>
<comment type="caution">
    <text evidence="5">The sequence shown here is derived from an EMBL/GenBank/DDBJ whole genome shotgun (WGS) entry which is preliminary data.</text>
</comment>
<evidence type="ECO:0000256" key="2">
    <source>
        <dbReference type="ARBA" id="ARBA00023098"/>
    </source>
</evidence>
<keyword evidence="3" id="KW-0442">Lipid degradation</keyword>
<dbReference type="Pfam" id="PF01734">
    <property type="entry name" value="Patatin"/>
    <property type="match status" value="1"/>
</dbReference>
<feature type="domain" description="PNPLA" evidence="4">
    <location>
        <begin position="7"/>
        <end position="207"/>
    </location>
</feature>
<sequence length="346" mass="38925">MKKIRILSLDGGGIRGILSGTILTYLEEQIKRKTNNDKASIGEYFDLVAGTSTGGILCLVFLCPDDNGNYMFTAREALDIYLDQGDEIFDVSLHKKIKSLGGLRDEKYEAHELEEALLAYLGEKQLSELLRPCLITSYDIRNRKAHFFTSIDATKSAIYDYYLRDVARATSAAPTYFEPVRIKSIYGTPYALIDGGVFANNPALCAYAEARNITFSEALNDPEKPDKPGAKNMIIVSIGTGEVKEPYHYKEFQDAGVLKWINPLIDIMMSGNSETVDYQLKQIYETLPEKDCEDYYRIQPKIINANHAMDNAKLTNLKALHEDGLASVEFYKEQLDEIVEKLVANH</sequence>
<dbReference type="InterPro" id="IPR002641">
    <property type="entry name" value="PNPLA_dom"/>
</dbReference>
<keyword evidence="3" id="KW-0378">Hydrolase</keyword>
<evidence type="ECO:0000259" key="4">
    <source>
        <dbReference type="PROSITE" id="PS51635"/>
    </source>
</evidence>
<gene>
    <name evidence="5" type="ORF">RM545_14615</name>
</gene>
<keyword evidence="2 3" id="KW-0443">Lipid metabolism</keyword>
<accession>A0ABU3CNJ5</accession>
<dbReference type="EMBL" id="JAVRHO010000024">
    <property type="protein sequence ID" value="MDT0647930.1"/>
    <property type="molecule type" value="Genomic_DNA"/>
</dbReference>
<feature type="short sequence motif" description="GXSXG" evidence="3">
    <location>
        <begin position="50"/>
        <end position="54"/>
    </location>
</feature>
<feature type="short sequence motif" description="DGA/G" evidence="3">
    <location>
        <begin position="194"/>
        <end position="196"/>
    </location>
</feature>
<dbReference type="PROSITE" id="PS51635">
    <property type="entry name" value="PNPLA"/>
    <property type="match status" value="1"/>
</dbReference>